<sequence>MAHTNGAHGGHGHDHHAMMIDDFKKRFYISLALTIPVLIISPMVQNIFGFSFTFPGDQYLLFGLSSIIFFYGGWPFLTGLVDEIKAKAPGMMTLIGVAIIVAYLYSTATVFGLEGMDFYWELATLIVIMLLGHWMEMKSVMGASRALELLVEMMPSEAHVVHGDHVMDVKLEEVKKGDILLIKPGEKVPADGVITEGEGHLNESMLTGESKPVKKGANDSVIGGAINGNSSLKIQVQGTGADSYLSRVITLVREAQDKKSSTQRLADKAAFWLTIVALTAGFGTLFTWLVLGKDFAFALERMVTVMVISCPHALGLAIPLVVAISTAVSAKNGLLIRNRTAFENSRKITTLVFDKTGTLTTGEFGVTRYESLSDQFSRGYILSVATALEQNSEHPIAVGIIRKAKELSLSIPQAQAFNAITGKGIEAMVEGKSIKVVSPGYLREINVPIPEKASSQIIETVVFVLIDDKLSGFIALADQVRPQSKEAIKTLQANGVKTIMLTGDNATVAKSVSEELGMEGFFAEVLPHQKLDKIKELQQKGEFVAMAGDGVNDAPALAQADIGIAVGSGTDIAAETADIILVNSDPKDIASLILFGKATYKKMIQNLVWATAYNVVALPLAAGVLYSQGIMISPAIGAVFMSLSTIIVAINAQLLKKEIRK</sequence>
<keyword evidence="5 10" id="KW-0547">Nucleotide-binding</keyword>
<dbReference type="NCBIfam" id="TIGR01511">
    <property type="entry name" value="ATPase-IB1_Cu"/>
    <property type="match status" value="1"/>
</dbReference>
<keyword evidence="8 10" id="KW-1133">Transmembrane helix</keyword>
<dbReference type="Proteomes" id="UP001168528">
    <property type="component" value="Unassembled WGS sequence"/>
</dbReference>
<dbReference type="EMBL" id="JAUKPO010000017">
    <property type="protein sequence ID" value="MDO1449211.1"/>
    <property type="molecule type" value="Genomic_DNA"/>
</dbReference>
<dbReference type="InterPro" id="IPR018303">
    <property type="entry name" value="ATPase_P-typ_P_site"/>
</dbReference>
<evidence type="ECO:0000259" key="11">
    <source>
        <dbReference type="Pfam" id="PF00122"/>
    </source>
</evidence>
<protein>
    <submittedName>
        <fullName evidence="12">Copper-translocating P-type ATPase</fullName>
        <ecNumber evidence="12">3.6.3.-</ecNumber>
    </submittedName>
</protein>
<dbReference type="PRINTS" id="PR00119">
    <property type="entry name" value="CATATPASE"/>
</dbReference>
<dbReference type="Pfam" id="PF00122">
    <property type="entry name" value="E1-E2_ATPase"/>
    <property type="match status" value="1"/>
</dbReference>
<keyword evidence="3 10" id="KW-0812">Transmembrane</keyword>
<dbReference type="InterPro" id="IPR008250">
    <property type="entry name" value="ATPase_P-typ_transduc_dom_A_sf"/>
</dbReference>
<evidence type="ECO:0000256" key="4">
    <source>
        <dbReference type="ARBA" id="ARBA00022723"/>
    </source>
</evidence>
<dbReference type="PANTHER" id="PTHR43520:SF8">
    <property type="entry name" value="P-TYPE CU(+) TRANSPORTER"/>
    <property type="match status" value="1"/>
</dbReference>
<evidence type="ECO:0000256" key="1">
    <source>
        <dbReference type="ARBA" id="ARBA00004127"/>
    </source>
</evidence>
<keyword evidence="10" id="KW-1003">Cell membrane</keyword>
<dbReference type="SUPFAM" id="SSF81653">
    <property type="entry name" value="Calcium ATPase, transduction domain A"/>
    <property type="match status" value="1"/>
</dbReference>
<feature type="transmembrane region" description="Helical" evidence="10">
    <location>
        <begin position="607"/>
        <end position="626"/>
    </location>
</feature>
<dbReference type="InterPro" id="IPR027256">
    <property type="entry name" value="P-typ_ATPase_IB"/>
</dbReference>
<dbReference type="InterPro" id="IPR023298">
    <property type="entry name" value="ATPase_P-typ_TM_dom_sf"/>
</dbReference>
<feature type="transmembrane region" description="Helical" evidence="10">
    <location>
        <begin position="632"/>
        <end position="655"/>
    </location>
</feature>
<evidence type="ECO:0000256" key="2">
    <source>
        <dbReference type="ARBA" id="ARBA00006024"/>
    </source>
</evidence>
<dbReference type="SFLD" id="SFLDF00027">
    <property type="entry name" value="p-type_atpase"/>
    <property type="match status" value="1"/>
</dbReference>
<comment type="caution">
    <text evidence="12">The sequence shown here is derived from an EMBL/GenBank/DDBJ whole genome shotgun (WGS) entry which is preliminary data.</text>
</comment>
<keyword evidence="4 10" id="KW-0479">Metal-binding</keyword>
<feature type="transmembrane region" description="Helical" evidence="10">
    <location>
        <begin position="269"/>
        <end position="291"/>
    </location>
</feature>
<comment type="similarity">
    <text evidence="2 10">Belongs to the cation transport ATPase (P-type) (TC 3.A.3) family. Type IB subfamily.</text>
</comment>
<dbReference type="Pfam" id="PF00702">
    <property type="entry name" value="Hydrolase"/>
    <property type="match status" value="1"/>
</dbReference>
<gene>
    <name evidence="12" type="ORF">Q0590_23240</name>
</gene>
<dbReference type="InterPro" id="IPR059000">
    <property type="entry name" value="ATPase_P-type_domA"/>
</dbReference>
<keyword evidence="9 10" id="KW-0472">Membrane</keyword>
<evidence type="ECO:0000313" key="13">
    <source>
        <dbReference type="Proteomes" id="UP001168528"/>
    </source>
</evidence>
<keyword evidence="12" id="KW-0378">Hydrolase</keyword>
<dbReference type="Gene3D" id="2.70.150.10">
    <property type="entry name" value="Calcium-transporting ATPase, cytoplasmic transduction domain A"/>
    <property type="match status" value="1"/>
</dbReference>
<dbReference type="InterPro" id="IPR023299">
    <property type="entry name" value="ATPase_P-typ_cyto_dom_N"/>
</dbReference>
<dbReference type="InterPro" id="IPR001757">
    <property type="entry name" value="P_typ_ATPase"/>
</dbReference>
<keyword evidence="13" id="KW-1185">Reference proteome</keyword>
<evidence type="ECO:0000256" key="5">
    <source>
        <dbReference type="ARBA" id="ARBA00022741"/>
    </source>
</evidence>
<dbReference type="Gene3D" id="3.40.50.1000">
    <property type="entry name" value="HAD superfamily/HAD-like"/>
    <property type="match status" value="1"/>
</dbReference>
<feature type="transmembrane region" description="Helical" evidence="10">
    <location>
        <begin position="60"/>
        <end position="81"/>
    </location>
</feature>
<dbReference type="PRINTS" id="PR00943">
    <property type="entry name" value="CUATPASE"/>
</dbReference>
<keyword evidence="7" id="KW-1278">Translocase</keyword>
<evidence type="ECO:0000256" key="8">
    <source>
        <dbReference type="ARBA" id="ARBA00022989"/>
    </source>
</evidence>
<dbReference type="PROSITE" id="PS00154">
    <property type="entry name" value="ATPASE_E1_E2"/>
    <property type="match status" value="1"/>
</dbReference>
<comment type="subcellular location">
    <subcellularLocation>
        <location evidence="10">Cell membrane</location>
    </subcellularLocation>
    <subcellularLocation>
        <location evidence="1">Endomembrane system</location>
        <topology evidence="1">Multi-pass membrane protein</topology>
    </subcellularLocation>
</comment>
<dbReference type="NCBIfam" id="TIGR01494">
    <property type="entry name" value="ATPase_P-type"/>
    <property type="match status" value="1"/>
</dbReference>
<feature type="transmembrane region" description="Helical" evidence="10">
    <location>
        <begin position="93"/>
        <end position="112"/>
    </location>
</feature>
<feature type="transmembrane region" description="Helical" evidence="10">
    <location>
        <begin position="118"/>
        <end position="135"/>
    </location>
</feature>
<organism evidence="12 13">
    <name type="scientific">Rhodocytophaga aerolata</name>
    <dbReference type="NCBI Taxonomy" id="455078"/>
    <lineage>
        <taxon>Bacteria</taxon>
        <taxon>Pseudomonadati</taxon>
        <taxon>Bacteroidota</taxon>
        <taxon>Cytophagia</taxon>
        <taxon>Cytophagales</taxon>
        <taxon>Rhodocytophagaceae</taxon>
        <taxon>Rhodocytophaga</taxon>
    </lineage>
</organism>
<dbReference type="Gene3D" id="3.40.1110.10">
    <property type="entry name" value="Calcium-transporting ATPase, cytoplasmic domain N"/>
    <property type="match status" value="1"/>
</dbReference>
<evidence type="ECO:0000256" key="10">
    <source>
        <dbReference type="RuleBase" id="RU362081"/>
    </source>
</evidence>
<dbReference type="SUPFAM" id="SSF81665">
    <property type="entry name" value="Calcium ATPase, transmembrane domain M"/>
    <property type="match status" value="1"/>
</dbReference>
<keyword evidence="6 10" id="KW-0067">ATP-binding</keyword>
<dbReference type="InterPro" id="IPR036412">
    <property type="entry name" value="HAD-like_sf"/>
</dbReference>
<dbReference type="SFLD" id="SFLDS00003">
    <property type="entry name" value="Haloacid_Dehalogenase"/>
    <property type="match status" value="1"/>
</dbReference>
<dbReference type="InterPro" id="IPR023214">
    <property type="entry name" value="HAD_sf"/>
</dbReference>
<accession>A0ABT8RAU0</accession>
<evidence type="ECO:0000256" key="6">
    <source>
        <dbReference type="ARBA" id="ARBA00022840"/>
    </source>
</evidence>
<dbReference type="EC" id="3.6.3.-" evidence="12"/>
<dbReference type="GO" id="GO:0016787">
    <property type="term" value="F:hydrolase activity"/>
    <property type="evidence" value="ECO:0007669"/>
    <property type="project" value="UniProtKB-KW"/>
</dbReference>
<dbReference type="PANTHER" id="PTHR43520">
    <property type="entry name" value="ATP7, ISOFORM B"/>
    <property type="match status" value="1"/>
</dbReference>
<dbReference type="SUPFAM" id="SSF56784">
    <property type="entry name" value="HAD-like"/>
    <property type="match status" value="1"/>
</dbReference>
<feature type="domain" description="P-type ATPase A" evidence="11">
    <location>
        <begin position="152"/>
        <end position="252"/>
    </location>
</feature>
<evidence type="ECO:0000256" key="3">
    <source>
        <dbReference type="ARBA" id="ARBA00022692"/>
    </source>
</evidence>
<dbReference type="NCBIfam" id="TIGR01525">
    <property type="entry name" value="ATPase-IB_hvy"/>
    <property type="match status" value="1"/>
</dbReference>
<evidence type="ECO:0000313" key="12">
    <source>
        <dbReference type="EMBL" id="MDO1449211.1"/>
    </source>
</evidence>
<reference evidence="12" key="1">
    <citation type="submission" date="2023-07" db="EMBL/GenBank/DDBJ databases">
        <title>The genome sequence of Rhodocytophaga aerolata KACC 12507.</title>
        <authorList>
            <person name="Zhang X."/>
        </authorList>
    </citation>
    <scope>NUCLEOTIDE SEQUENCE</scope>
    <source>
        <strain evidence="12">KACC 12507</strain>
    </source>
</reference>
<feature type="transmembrane region" description="Helical" evidence="10">
    <location>
        <begin position="303"/>
        <end position="330"/>
    </location>
</feature>
<dbReference type="SFLD" id="SFLDG00002">
    <property type="entry name" value="C1.7:_P-type_atpase_like"/>
    <property type="match status" value="1"/>
</dbReference>
<proteinExistence type="inferred from homology"/>
<dbReference type="InterPro" id="IPR044492">
    <property type="entry name" value="P_typ_ATPase_HD_dom"/>
</dbReference>
<evidence type="ECO:0000256" key="9">
    <source>
        <dbReference type="ARBA" id="ARBA00023136"/>
    </source>
</evidence>
<feature type="transmembrane region" description="Helical" evidence="10">
    <location>
        <begin position="27"/>
        <end position="48"/>
    </location>
</feature>
<evidence type="ECO:0000256" key="7">
    <source>
        <dbReference type="ARBA" id="ARBA00022967"/>
    </source>
</evidence>
<name>A0ABT8RAU0_9BACT</name>